<proteinExistence type="predicted"/>
<name>A0A8E2DQU7_9APHY</name>
<protein>
    <submittedName>
        <fullName evidence="2">Uncharacterized protein</fullName>
    </submittedName>
</protein>
<organism evidence="2 3">
    <name type="scientific">Obba rivulosa</name>
    <dbReference type="NCBI Taxonomy" id="1052685"/>
    <lineage>
        <taxon>Eukaryota</taxon>
        <taxon>Fungi</taxon>
        <taxon>Dikarya</taxon>
        <taxon>Basidiomycota</taxon>
        <taxon>Agaricomycotina</taxon>
        <taxon>Agaricomycetes</taxon>
        <taxon>Polyporales</taxon>
        <taxon>Gelatoporiaceae</taxon>
        <taxon>Obba</taxon>
    </lineage>
</organism>
<feature type="compositionally biased region" description="Polar residues" evidence="1">
    <location>
        <begin position="388"/>
        <end position="406"/>
    </location>
</feature>
<feature type="compositionally biased region" description="Polar residues" evidence="1">
    <location>
        <begin position="915"/>
        <end position="926"/>
    </location>
</feature>
<feature type="region of interest" description="Disordered" evidence="1">
    <location>
        <begin position="1"/>
        <end position="170"/>
    </location>
</feature>
<feature type="compositionally biased region" description="Low complexity" evidence="1">
    <location>
        <begin position="879"/>
        <end position="891"/>
    </location>
</feature>
<feature type="compositionally biased region" description="Low complexity" evidence="1">
    <location>
        <begin position="757"/>
        <end position="781"/>
    </location>
</feature>
<evidence type="ECO:0000313" key="2">
    <source>
        <dbReference type="EMBL" id="OCH94134.1"/>
    </source>
</evidence>
<feature type="compositionally biased region" description="Polar residues" evidence="1">
    <location>
        <begin position="787"/>
        <end position="796"/>
    </location>
</feature>
<feature type="compositionally biased region" description="Low complexity" evidence="1">
    <location>
        <begin position="413"/>
        <end position="453"/>
    </location>
</feature>
<feature type="compositionally biased region" description="Low complexity" evidence="1">
    <location>
        <begin position="814"/>
        <end position="831"/>
    </location>
</feature>
<feature type="region of interest" description="Disordered" evidence="1">
    <location>
        <begin position="502"/>
        <end position="667"/>
    </location>
</feature>
<gene>
    <name evidence="2" type="ORF">OBBRIDRAFT_789656</name>
</gene>
<feature type="compositionally biased region" description="Basic and acidic residues" evidence="1">
    <location>
        <begin position="502"/>
        <end position="539"/>
    </location>
</feature>
<dbReference type="AlphaFoldDB" id="A0A8E2DQU7"/>
<feature type="compositionally biased region" description="Low complexity" evidence="1">
    <location>
        <begin position="627"/>
        <end position="640"/>
    </location>
</feature>
<evidence type="ECO:0000256" key="1">
    <source>
        <dbReference type="SAM" id="MobiDB-lite"/>
    </source>
</evidence>
<evidence type="ECO:0000313" key="3">
    <source>
        <dbReference type="Proteomes" id="UP000250043"/>
    </source>
</evidence>
<feature type="compositionally biased region" description="Basic and acidic residues" evidence="1">
    <location>
        <begin position="565"/>
        <end position="600"/>
    </location>
</feature>
<feature type="compositionally biased region" description="Polar residues" evidence="1">
    <location>
        <begin position="18"/>
        <end position="39"/>
    </location>
</feature>
<dbReference type="OrthoDB" id="3268641at2759"/>
<sequence length="926" mass="99611">MRRIAAVFASKRSDRSDATSSQNDAHSASSHTYPTSKSVTRFFHTLSKKAPPPTAPVESPLSTRTHPPSSSSSSSGAPTTPGDDDHNSLLPPPSKRGSWTNGGEPLARLTSPAGEATVAHARLPQQRGPSPPRHLQHDYHDDSSEDDRSDAESSPSQPTLRKAPTPVSAACPPQIYEPPLAPVAYVRALTLNGLAEPFAPPPLLHVPGRPLFPRSCNTRPALANSPPESLRIRMFKQRLLRRLEGGLMPAEERMLAPLGGRRRPLPRPSLHFDDTAVPADAVQGVASHSEGLRKWVSRLCFEDRLVVYLPSAHADEEVVWTRVCAGLGVAALEFSEGLELLAYGADAEGAPGGGFQDADPPSGTPSSLSPASSDPPTPASIAPPFGSLSVSAPSQSRGQTYKTSPSPLRIEHSPSPSHLSPPTSSPTAFMSSTPTLVPSPSASTASLTKSATPNSKPVVRFADAPPTEKQDRVPLDYVLRIKQQRAEKARFLEAEKARRALEDERRKHDEERRLWEQERAGWERERRAHDEERKKKTLADEVAAARRRRESARVPVQGVTGAGAKEGESMAMERERETRGREAKGHARPVHDPAMSRKTSEVNVPRSSSNINVGTASRTDLPIRPASVVGSGSQNGSVRGMPPNSSPPGAEVRPQMRERQSSWRGSMVSDALRAPDRSSTMPQVASMWNMNMIPPVPPMPIMPVAVPIAMPVTMPPSSFGMGMGMRMGGMGMDMPLLPPTPPFVMQDLAYRPPSGTGNRQSNSQSPGNNGSSGHRSHSSSPVPMPTHRSQSSSPTLGRSARGPSANASLERVHQSQQQRPTSHQHRSSSSPGPGPIPPVRPSHHRTSSHELRPETRSSSLRPAVGPRVHSDDRRVAKTSVPSRPVVVHHSSAPTPTANPPRGSWATPNEGFVNLSRPSNRRQSVVS</sequence>
<feature type="compositionally biased region" description="Low complexity" evidence="1">
    <location>
        <begin position="59"/>
        <end position="81"/>
    </location>
</feature>
<feature type="compositionally biased region" description="Low complexity" evidence="1">
    <location>
        <begin position="360"/>
        <end position="372"/>
    </location>
</feature>
<dbReference type="EMBL" id="KV722347">
    <property type="protein sequence ID" value="OCH94134.1"/>
    <property type="molecule type" value="Genomic_DNA"/>
</dbReference>
<keyword evidence="3" id="KW-1185">Reference proteome</keyword>
<feature type="region of interest" description="Disordered" evidence="1">
    <location>
        <begin position="351"/>
        <end position="470"/>
    </location>
</feature>
<feature type="compositionally biased region" description="Polar residues" evidence="1">
    <location>
        <begin position="601"/>
        <end position="618"/>
    </location>
</feature>
<reference evidence="2 3" key="1">
    <citation type="submission" date="2016-07" db="EMBL/GenBank/DDBJ databases">
        <title>Draft genome of the white-rot fungus Obba rivulosa 3A-2.</title>
        <authorList>
            <consortium name="DOE Joint Genome Institute"/>
            <person name="Miettinen O."/>
            <person name="Riley R."/>
            <person name="Acob R."/>
            <person name="Barry K."/>
            <person name="Cullen D."/>
            <person name="De Vries R."/>
            <person name="Hainaut M."/>
            <person name="Hatakka A."/>
            <person name="Henrissat B."/>
            <person name="Hilden K."/>
            <person name="Kuo R."/>
            <person name="Labutti K."/>
            <person name="Lipzen A."/>
            <person name="Makela M.R."/>
            <person name="Sandor L."/>
            <person name="Spatafora J.W."/>
            <person name="Grigoriev I.V."/>
            <person name="Hibbett D.S."/>
        </authorList>
    </citation>
    <scope>NUCLEOTIDE SEQUENCE [LARGE SCALE GENOMIC DNA]</scope>
    <source>
        <strain evidence="2 3">3A-2</strain>
    </source>
</reference>
<feature type="region of interest" description="Disordered" evidence="1">
    <location>
        <begin position="738"/>
        <end position="926"/>
    </location>
</feature>
<dbReference type="Proteomes" id="UP000250043">
    <property type="component" value="Unassembled WGS sequence"/>
</dbReference>
<accession>A0A8E2DQU7</accession>